<keyword evidence="2" id="KW-0963">Cytoplasm</keyword>
<dbReference type="InterPro" id="IPR001650">
    <property type="entry name" value="Helicase_C-like"/>
</dbReference>
<dbReference type="InterPro" id="IPR000185">
    <property type="entry name" value="SecA"/>
</dbReference>
<dbReference type="Proteomes" id="UP000022910">
    <property type="component" value="Unassembled WGS sequence"/>
</dbReference>
<keyword evidence="6" id="KW-1278">Translocase</keyword>
<evidence type="ECO:0000313" key="11">
    <source>
        <dbReference type="EMBL" id="EXX73147.1"/>
    </source>
</evidence>
<keyword evidence="8" id="KW-0472">Membrane</keyword>
<dbReference type="GO" id="GO:0005524">
    <property type="term" value="F:ATP binding"/>
    <property type="evidence" value="ECO:0007669"/>
    <property type="project" value="UniProtKB-KW"/>
</dbReference>
<dbReference type="PANTHER" id="PTHR30612:SF0">
    <property type="entry name" value="CHLOROPLAST PROTEIN-TRANSPORTING ATPASE"/>
    <property type="match status" value="1"/>
</dbReference>
<sequence>MPTYKAKKFKELEGIVTSNKNAWIMEVVSNIKQEGERGRAVLVICETIDNVKTIYDILIEVYSTRKIRLYSRNDNDECSAVKERVNSGDVIIATNLAGRGTDIKTSFSVEKNGGLHVIVTFLPSNSRVEEQAFGKTARQGAKGTAQLIINKIYTENKLNMTGILSNIYEFKQLRDSKEYIRIQTVKLYKAKEVELRDKLFEIYLEVDNDLREIEENKKKEKTILDILEKDKRYKYKLLQVEEKWGLELKIFEKTLAYDSKTREELKQVAKKFGFKPYGNNEAMFSLYKAISVSLGNKASSEQLLWLAVGYFLDNFTGMYYRNDINFYKKAAKSFSDKKALKSLTSVLGRNIVIISSNQENLMIYKIKDVKETIYIGLEDGNKKYFKNYRPLRKVSYNYDIIEKYSIKVEVKATEYKSITNLFERKDLKKLIDEIIKQKSKEVEECNLAKRNEGISYFKNFFNKIKEEYKTGNKIMKNSAYMVQMGIEKSEVKEKIDILEGACNLEKIYSLPARYNLAHAVIEEQKGNYKQKAIKNLLIAKDQINGILIPYLEYIQITLPLGQSCELLKQIINKIEILKAIKCNIEETIKKFKFKHGNKRTRK</sequence>
<dbReference type="InterPro" id="IPR044722">
    <property type="entry name" value="SecA_SF2_C"/>
</dbReference>
<comment type="caution">
    <text evidence="11">The sequence shown here is derived from an EMBL/GenBank/DDBJ whole genome shotgun (WGS) entry which is preliminary data.</text>
</comment>
<evidence type="ECO:0000259" key="9">
    <source>
        <dbReference type="PROSITE" id="PS51194"/>
    </source>
</evidence>
<reference evidence="11 12" key="1">
    <citation type="submission" date="2014-02" db="EMBL/GenBank/DDBJ databases">
        <title>Single nucleus genome sequencing reveals high similarity among nuclei of an endomycorrhizal fungus.</title>
        <authorList>
            <person name="Lin K."/>
            <person name="Geurts R."/>
            <person name="Zhang Z."/>
            <person name="Limpens E."/>
            <person name="Saunders D.G."/>
            <person name="Mu D."/>
            <person name="Pang E."/>
            <person name="Cao H."/>
            <person name="Cha H."/>
            <person name="Lin T."/>
            <person name="Zhou Q."/>
            <person name="Shang Y."/>
            <person name="Li Y."/>
            <person name="Ivanov S."/>
            <person name="Sharma T."/>
            <person name="Velzen R.V."/>
            <person name="Ruijter N.D."/>
            <person name="Aanen D.K."/>
            <person name="Win J."/>
            <person name="Kamoun S."/>
            <person name="Bisseling T."/>
            <person name="Huang S."/>
        </authorList>
    </citation>
    <scope>NUCLEOTIDE SEQUENCE [LARGE SCALE GENOMIC DNA]</scope>
    <source>
        <strain evidence="12">DAOM197198w</strain>
    </source>
</reference>
<evidence type="ECO:0000313" key="12">
    <source>
        <dbReference type="Proteomes" id="UP000022910"/>
    </source>
</evidence>
<feature type="domain" description="SecA family profile" evidence="10">
    <location>
        <begin position="1"/>
        <end position="180"/>
    </location>
</feature>
<organism evidence="11 12">
    <name type="scientific">Rhizophagus irregularis (strain DAOM 197198w)</name>
    <name type="common">Glomus intraradices</name>
    <dbReference type="NCBI Taxonomy" id="1432141"/>
    <lineage>
        <taxon>Eukaryota</taxon>
        <taxon>Fungi</taxon>
        <taxon>Fungi incertae sedis</taxon>
        <taxon>Mucoromycota</taxon>
        <taxon>Glomeromycotina</taxon>
        <taxon>Glomeromycetes</taxon>
        <taxon>Glomerales</taxon>
        <taxon>Glomeraceae</taxon>
        <taxon>Rhizophagus</taxon>
    </lineage>
</organism>
<evidence type="ECO:0000256" key="5">
    <source>
        <dbReference type="ARBA" id="ARBA00022927"/>
    </source>
</evidence>
<dbReference type="SUPFAM" id="SSF52540">
    <property type="entry name" value="P-loop containing nucleoside triphosphate hydrolases"/>
    <property type="match status" value="1"/>
</dbReference>
<dbReference type="PANTHER" id="PTHR30612">
    <property type="entry name" value="SECA INNER MEMBRANE COMPONENT OF SEC PROTEIN SECRETION SYSTEM"/>
    <property type="match status" value="1"/>
</dbReference>
<proteinExistence type="predicted"/>
<evidence type="ECO:0000256" key="7">
    <source>
        <dbReference type="ARBA" id="ARBA00023010"/>
    </source>
</evidence>
<dbReference type="OrthoDB" id="2428452at2759"/>
<gene>
    <name evidence="11" type="ORF">RirG_062950</name>
</gene>
<accession>A0A015JUB2</accession>
<dbReference type="InterPro" id="IPR014018">
    <property type="entry name" value="SecA_motor_DEAD"/>
</dbReference>
<feature type="domain" description="Helicase C-terminal" evidence="9">
    <location>
        <begin position="23"/>
        <end position="188"/>
    </location>
</feature>
<keyword evidence="5" id="KW-0653">Protein transport</keyword>
<dbReference type="Gene3D" id="3.40.50.300">
    <property type="entry name" value="P-loop containing nucleotide triphosphate hydrolases"/>
    <property type="match status" value="1"/>
</dbReference>
<evidence type="ECO:0000256" key="8">
    <source>
        <dbReference type="ARBA" id="ARBA00023136"/>
    </source>
</evidence>
<dbReference type="PROSITE" id="PS51196">
    <property type="entry name" value="SECA_MOTOR_DEAD"/>
    <property type="match status" value="1"/>
</dbReference>
<dbReference type="EMBL" id="JEMT01014837">
    <property type="protein sequence ID" value="EXX73147.1"/>
    <property type="molecule type" value="Genomic_DNA"/>
</dbReference>
<evidence type="ECO:0000259" key="10">
    <source>
        <dbReference type="PROSITE" id="PS51196"/>
    </source>
</evidence>
<evidence type="ECO:0000256" key="3">
    <source>
        <dbReference type="ARBA" id="ARBA00022741"/>
    </source>
</evidence>
<dbReference type="GO" id="GO:0006605">
    <property type="term" value="P:protein targeting"/>
    <property type="evidence" value="ECO:0007669"/>
    <property type="project" value="InterPro"/>
</dbReference>
<keyword evidence="4" id="KW-0067">ATP-binding</keyword>
<keyword evidence="1" id="KW-0813">Transport</keyword>
<dbReference type="PROSITE" id="PS51194">
    <property type="entry name" value="HELICASE_CTER"/>
    <property type="match status" value="1"/>
</dbReference>
<evidence type="ECO:0000256" key="1">
    <source>
        <dbReference type="ARBA" id="ARBA00022448"/>
    </source>
</evidence>
<dbReference type="STRING" id="1432141.A0A015JUB2"/>
<dbReference type="Pfam" id="PF21090">
    <property type="entry name" value="P-loop_SecA"/>
    <property type="match status" value="1"/>
</dbReference>
<keyword evidence="3" id="KW-0547">Nucleotide-binding</keyword>
<dbReference type="GO" id="GO:0006886">
    <property type="term" value="P:intracellular protein transport"/>
    <property type="evidence" value="ECO:0007669"/>
    <property type="project" value="InterPro"/>
</dbReference>
<keyword evidence="12" id="KW-1185">Reference proteome</keyword>
<dbReference type="AlphaFoldDB" id="A0A015JUB2"/>
<name>A0A015JUB2_RHIIW</name>
<evidence type="ECO:0000256" key="6">
    <source>
        <dbReference type="ARBA" id="ARBA00022967"/>
    </source>
</evidence>
<dbReference type="HOGENOM" id="CLU_487569_0_0_1"/>
<dbReference type="InterPro" id="IPR027417">
    <property type="entry name" value="P-loop_NTPase"/>
</dbReference>
<evidence type="ECO:0000256" key="4">
    <source>
        <dbReference type="ARBA" id="ARBA00022840"/>
    </source>
</evidence>
<evidence type="ECO:0000256" key="2">
    <source>
        <dbReference type="ARBA" id="ARBA00022490"/>
    </source>
</evidence>
<protein>
    <submittedName>
        <fullName evidence="11">Uncharacterized protein</fullName>
    </submittedName>
</protein>
<keyword evidence="7" id="KW-0811">Translocation</keyword>